<reference evidence="1 2" key="1">
    <citation type="journal article" date="2022" name="Hortic Res">
        <title>A haplotype resolved chromosomal level avocado genome allows analysis of novel avocado genes.</title>
        <authorList>
            <person name="Nath O."/>
            <person name="Fletcher S.J."/>
            <person name="Hayward A."/>
            <person name="Shaw L.M."/>
            <person name="Masouleh A.K."/>
            <person name="Furtado A."/>
            <person name="Henry R.J."/>
            <person name="Mitter N."/>
        </authorList>
    </citation>
    <scope>NUCLEOTIDE SEQUENCE [LARGE SCALE GENOMIC DNA]</scope>
    <source>
        <strain evidence="2">cv. Hass</strain>
    </source>
</reference>
<protein>
    <submittedName>
        <fullName evidence="1">Uncharacterized protein</fullName>
    </submittedName>
</protein>
<dbReference type="EMBL" id="CM056814">
    <property type="protein sequence ID" value="KAJ8626219.1"/>
    <property type="molecule type" value="Genomic_DNA"/>
</dbReference>
<dbReference type="Proteomes" id="UP001234297">
    <property type="component" value="Chromosome 6"/>
</dbReference>
<proteinExistence type="predicted"/>
<name>A0ACC2KZJ5_PERAE</name>
<accession>A0ACC2KZJ5</accession>
<gene>
    <name evidence="1" type="ORF">MRB53_019526</name>
</gene>
<evidence type="ECO:0000313" key="2">
    <source>
        <dbReference type="Proteomes" id="UP001234297"/>
    </source>
</evidence>
<sequence length="307" mass="33897">MSKTPSPSQFLDLSSPQSLSDWLAPRLPTDAFSSWGSKPGTKNVHNLWLELSQGETSLADSTPPIRTVHVATIRIRSSSRRILLESHQELSDGSVRTRLRPLSEKMKPGESVEAAVQRAVKEELGSALPAGGGVRIVPGSYERRVEERLSVSYPGLPACYVLHSVDAWVEGLPDCEFCTVEEDEYEGCREAARVAEKAVSEHKDGITCTCSGNCWKHVTDDLTGNLTPPSPILFLGFPTVTEDVLFKTFTEYTCGPFEFKTDPMVHFYSFIWPSERVQEPSFKIGEAEEQRGVVGTKEATPLYTATL</sequence>
<comment type="caution">
    <text evidence="1">The sequence shown here is derived from an EMBL/GenBank/DDBJ whole genome shotgun (WGS) entry which is preliminary data.</text>
</comment>
<organism evidence="1 2">
    <name type="scientific">Persea americana</name>
    <name type="common">Avocado</name>
    <dbReference type="NCBI Taxonomy" id="3435"/>
    <lineage>
        <taxon>Eukaryota</taxon>
        <taxon>Viridiplantae</taxon>
        <taxon>Streptophyta</taxon>
        <taxon>Embryophyta</taxon>
        <taxon>Tracheophyta</taxon>
        <taxon>Spermatophyta</taxon>
        <taxon>Magnoliopsida</taxon>
        <taxon>Magnoliidae</taxon>
        <taxon>Laurales</taxon>
        <taxon>Lauraceae</taxon>
        <taxon>Persea</taxon>
    </lineage>
</organism>
<evidence type="ECO:0000313" key="1">
    <source>
        <dbReference type="EMBL" id="KAJ8626219.1"/>
    </source>
</evidence>
<keyword evidence="2" id="KW-1185">Reference proteome</keyword>